<dbReference type="Pfam" id="PF04060">
    <property type="entry name" value="FeS"/>
    <property type="match status" value="1"/>
</dbReference>
<proteinExistence type="predicted"/>
<sequence length="173" mass="19250">MLLTGYTLEIFRSKCNAGARTLHCFAHLHDDVGAALPYLNTVLGGFAYTKEPPSLTLKTSGKLITIHPRKIAVNALQDEEQAEKVVAWLQREINSAWDNRADIEPSEQGARQPSLLEILKLLPQTNCRECGQPTCMVFAVRVIEGAKDHTNCPALQGEKREALAAYLSQFRFE</sequence>
<evidence type="ECO:0000256" key="2">
    <source>
        <dbReference type="ARBA" id="ARBA00022723"/>
    </source>
</evidence>
<keyword evidence="1" id="KW-0004">4Fe-4S</keyword>
<evidence type="ECO:0000313" key="6">
    <source>
        <dbReference type="EMBL" id="MBB5346673.1"/>
    </source>
</evidence>
<dbReference type="EMBL" id="JACHEO010000001">
    <property type="protein sequence ID" value="MBB5346673.1"/>
    <property type="molecule type" value="Genomic_DNA"/>
</dbReference>
<dbReference type="GO" id="GO:0046872">
    <property type="term" value="F:metal ion binding"/>
    <property type="evidence" value="ECO:0007669"/>
    <property type="project" value="UniProtKB-KW"/>
</dbReference>
<dbReference type="PROSITE" id="PS51656">
    <property type="entry name" value="4FE4S"/>
    <property type="match status" value="1"/>
</dbReference>
<dbReference type="PANTHER" id="PTHR36214:SF3">
    <property type="entry name" value="ACETYL-COA DECARBONYLASE_SYNTHASE COMPLEX SUBUNIT GAMMA"/>
    <property type="match status" value="1"/>
</dbReference>
<dbReference type="InterPro" id="IPR051069">
    <property type="entry name" value="ACDS_complex_subunit"/>
</dbReference>
<keyword evidence="4" id="KW-0411">Iron-sulfur</keyword>
<accession>A0A840UQ21</accession>
<comment type="caution">
    <text evidence="6">The sequence shown here is derived from an EMBL/GenBank/DDBJ whole genome shotgun (WGS) entry which is preliminary data.</text>
</comment>
<dbReference type="Proteomes" id="UP000539642">
    <property type="component" value="Unassembled WGS sequence"/>
</dbReference>
<protein>
    <submittedName>
        <fullName evidence="6">ArsR family metal-binding transcriptional regulator</fullName>
    </submittedName>
</protein>
<name>A0A840UQ21_9BACT</name>
<dbReference type="Gene3D" id="1.10.15.40">
    <property type="entry name" value="Electron transport complex subunit B, putative Fe-S cluster"/>
    <property type="match status" value="1"/>
</dbReference>
<dbReference type="PANTHER" id="PTHR36214">
    <property type="match status" value="1"/>
</dbReference>
<feature type="domain" description="4Fe-4S" evidence="5">
    <location>
        <begin position="110"/>
        <end position="169"/>
    </location>
</feature>
<dbReference type="InterPro" id="IPR007202">
    <property type="entry name" value="4Fe-4S_dom"/>
</dbReference>
<evidence type="ECO:0000256" key="4">
    <source>
        <dbReference type="ARBA" id="ARBA00023014"/>
    </source>
</evidence>
<keyword evidence="3" id="KW-0408">Iron</keyword>
<dbReference type="GO" id="GO:0051539">
    <property type="term" value="F:4 iron, 4 sulfur cluster binding"/>
    <property type="evidence" value="ECO:0007669"/>
    <property type="project" value="UniProtKB-KW"/>
</dbReference>
<evidence type="ECO:0000313" key="7">
    <source>
        <dbReference type="Proteomes" id="UP000539642"/>
    </source>
</evidence>
<dbReference type="RefSeq" id="WP_183347728.1">
    <property type="nucleotide sequence ID" value="NZ_JACHEO010000001.1"/>
</dbReference>
<evidence type="ECO:0000256" key="3">
    <source>
        <dbReference type="ARBA" id="ARBA00023004"/>
    </source>
</evidence>
<evidence type="ECO:0000259" key="5">
    <source>
        <dbReference type="PROSITE" id="PS51656"/>
    </source>
</evidence>
<reference evidence="6 7" key="1">
    <citation type="submission" date="2020-08" db="EMBL/GenBank/DDBJ databases">
        <title>Genomic Encyclopedia of Type Strains, Phase IV (KMG-IV): sequencing the most valuable type-strain genomes for metagenomic binning, comparative biology and taxonomic classification.</title>
        <authorList>
            <person name="Goeker M."/>
        </authorList>
    </citation>
    <scope>NUCLEOTIDE SEQUENCE [LARGE SCALE GENOMIC DNA]</scope>
    <source>
        <strain evidence="6 7">DSM 28570</strain>
    </source>
</reference>
<keyword evidence="2" id="KW-0479">Metal-binding</keyword>
<gene>
    <name evidence="6" type="ORF">HNQ81_000380</name>
</gene>
<organism evidence="6 7">
    <name type="scientific">Desulfoprunum benzoelyticum</name>
    <dbReference type="NCBI Taxonomy" id="1506996"/>
    <lineage>
        <taxon>Bacteria</taxon>
        <taxon>Pseudomonadati</taxon>
        <taxon>Thermodesulfobacteriota</taxon>
        <taxon>Desulfobulbia</taxon>
        <taxon>Desulfobulbales</taxon>
        <taxon>Desulfobulbaceae</taxon>
        <taxon>Desulfoprunum</taxon>
    </lineage>
</organism>
<dbReference type="AlphaFoldDB" id="A0A840UQ21"/>
<evidence type="ECO:0000256" key="1">
    <source>
        <dbReference type="ARBA" id="ARBA00022485"/>
    </source>
</evidence>
<keyword evidence="7" id="KW-1185">Reference proteome</keyword>